<evidence type="ECO:0000313" key="1">
    <source>
        <dbReference type="EMBL" id="GBO06204.1"/>
    </source>
</evidence>
<gene>
    <name evidence="1" type="ORF">AVEN_2074_1</name>
</gene>
<proteinExistence type="predicted"/>
<organism evidence="1 2">
    <name type="scientific">Araneus ventricosus</name>
    <name type="common">Orbweaver spider</name>
    <name type="synonym">Epeira ventricosa</name>
    <dbReference type="NCBI Taxonomy" id="182803"/>
    <lineage>
        <taxon>Eukaryota</taxon>
        <taxon>Metazoa</taxon>
        <taxon>Ecdysozoa</taxon>
        <taxon>Arthropoda</taxon>
        <taxon>Chelicerata</taxon>
        <taxon>Arachnida</taxon>
        <taxon>Araneae</taxon>
        <taxon>Araneomorphae</taxon>
        <taxon>Entelegynae</taxon>
        <taxon>Araneoidea</taxon>
        <taxon>Araneidae</taxon>
        <taxon>Araneus</taxon>
    </lineage>
</organism>
<dbReference type="Proteomes" id="UP000499080">
    <property type="component" value="Unassembled WGS sequence"/>
</dbReference>
<accession>A0A4Y2U2J6</accession>
<reference evidence="1 2" key="1">
    <citation type="journal article" date="2019" name="Sci. Rep.">
        <title>Orb-weaving spider Araneus ventricosus genome elucidates the spidroin gene catalogue.</title>
        <authorList>
            <person name="Kono N."/>
            <person name="Nakamura H."/>
            <person name="Ohtoshi R."/>
            <person name="Moran D.A.P."/>
            <person name="Shinohara A."/>
            <person name="Yoshida Y."/>
            <person name="Fujiwara M."/>
            <person name="Mori M."/>
            <person name="Tomita M."/>
            <person name="Arakawa K."/>
        </authorList>
    </citation>
    <scope>NUCLEOTIDE SEQUENCE [LARGE SCALE GENOMIC DNA]</scope>
</reference>
<evidence type="ECO:0000313" key="2">
    <source>
        <dbReference type="Proteomes" id="UP000499080"/>
    </source>
</evidence>
<sequence>MYAPPALPLLTAEMNPIQLIVRYFSPCWTRYSSRMEVAPFLRAGTPEFVKIVYKGVRFEKTGISSLSYQVFRRSALRSFTSKLFSLTYTFSAARLKRNHAHLASQWTSLMSRSSFPRSLPIS</sequence>
<name>A0A4Y2U2J6_ARAVE</name>
<protein>
    <submittedName>
        <fullName evidence="1">Uncharacterized protein</fullName>
    </submittedName>
</protein>
<dbReference type="AlphaFoldDB" id="A0A4Y2U2J6"/>
<comment type="caution">
    <text evidence="1">The sequence shown here is derived from an EMBL/GenBank/DDBJ whole genome shotgun (WGS) entry which is preliminary data.</text>
</comment>
<keyword evidence="2" id="KW-1185">Reference proteome</keyword>
<dbReference type="EMBL" id="BGPR01032616">
    <property type="protein sequence ID" value="GBO06204.1"/>
    <property type="molecule type" value="Genomic_DNA"/>
</dbReference>